<evidence type="ECO:0000313" key="2">
    <source>
        <dbReference type="Proteomes" id="UP001595683"/>
    </source>
</evidence>
<reference evidence="2" key="1">
    <citation type="journal article" date="2019" name="Int. J. Syst. Evol. Microbiol.">
        <title>The Global Catalogue of Microorganisms (GCM) 10K type strain sequencing project: providing services to taxonomists for standard genome sequencing and annotation.</title>
        <authorList>
            <consortium name="The Broad Institute Genomics Platform"/>
            <consortium name="The Broad Institute Genome Sequencing Center for Infectious Disease"/>
            <person name="Wu L."/>
            <person name="Ma J."/>
        </authorList>
    </citation>
    <scope>NUCLEOTIDE SEQUENCE [LARGE SCALE GENOMIC DNA]</scope>
    <source>
        <strain evidence="2">KCTC 42224</strain>
    </source>
</reference>
<sequence length="367" mass="39793">MSLVCTHGDRHGHQRADTAPGALHFLKATPETVHWGYFSPALKPALRIKSGDLVQAEAITHHAGDAPDLMFDEGVERIFTEIDPTTRAPGVHIMTGPIYVEDAQPGDMLEVRYLQMVPRNNYGSNLAANWGHLYQEFDEQERVTIYQLDPTTQTASALYAYDFPGKYLVPGTITNCPVCDRQPALPGVTIPARPHLGTAGVAPAVNEPVSTIPPGLHGGNIDNWRIGAGATMYYKCQVEGGLFSIGDPHVSQGDGEISGTAIESSLNCLFQIILRKDFEFPSPLLETPKHWIVHGFGDDLDAAMKNASLDMLRLLGDQVGLSRNDAYSLMSVAADFGVTQVVDGTLGVHARIDRSLFPAKGVVKDPE</sequence>
<comment type="caution">
    <text evidence="1">The sequence shown here is derived from an EMBL/GenBank/DDBJ whole genome shotgun (WGS) entry which is preliminary data.</text>
</comment>
<name>A0ABV7V032_9SPHN</name>
<organism evidence="1 2">
    <name type="scientific">Novosphingobium pokkalii</name>
    <dbReference type="NCBI Taxonomy" id="1770194"/>
    <lineage>
        <taxon>Bacteria</taxon>
        <taxon>Pseudomonadati</taxon>
        <taxon>Pseudomonadota</taxon>
        <taxon>Alphaproteobacteria</taxon>
        <taxon>Sphingomonadales</taxon>
        <taxon>Sphingomonadaceae</taxon>
        <taxon>Novosphingobium</taxon>
    </lineage>
</organism>
<evidence type="ECO:0000313" key="1">
    <source>
        <dbReference type="EMBL" id="MFC3670534.1"/>
    </source>
</evidence>
<dbReference type="Gene3D" id="2.60.120.580">
    <property type="entry name" value="Acetamidase/Formamidase-like domains"/>
    <property type="match status" value="1"/>
</dbReference>
<dbReference type="Pfam" id="PF03069">
    <property type="entry name" value="FmdA_AmdA"/>
    <property type="match status" value="2"/>
</dbReference>
<accession>A0ABV7V032</accession>
<dbReference type="InterPro" id="IPR004304">
    <property type="entry name" value="FmdA_AmdA"/>
</dbReference>
<dbReference type="PANTHER" id="PTHR31891">
    <property type="entry name" value="FORMAMIDASE C869.04-RELATED"/>
    <property type="match status" value="1"/>
</dbReference>
<proteinExistence type="predicted"/>
<gene>
    <name evidence="1" type="ORF">ACFOOT_03765</name>
</gene>
<dbReference type="PANTHER" id="PTHR31891:SF1">
    <property type="entry name" value="FORMAMIDASE C869.04-RELATED"/>
    <property type="match status" value="1"/>
</dbReference>
<dbReference type="RefSeq" id="WP_191323162.1">
    <property type="nucleotide sequence ID" value="NZ_BMZP01000003.1"/>
</dbReference>
<keyword evidence="2" id="KW-1185">Reference proteome</keyword>
<protein>
    <submittedName>
        <fullName evidence="1">Acetamidase/formamidase family protein</fullName>
    </submittedName>
</protein>
<dbReference type="Proteomes" id="UP001595683">
    <property type="component" value="Unassembled WGS sequence"/>
</dbReference>
<dbReference type="SUPFAM" id="SSF141130">
    <property type="entry name" value="Acetamidase/Formamidase-like"/>
    <property type="match status" value="1"/>
</dbReference>
<dbReference type="Gene3D" id="3.10.28.20">
    <property type="entry name" value="Acetamidase/Formamidase-like domains"/>
    <property type="match status" value="1"/>
</dbReference>
<dbReference type="EMBL" id="JBHRYE010000007">
    <property type="protein sequence ID" value="MFC3670534.1"/>
    <property type="molecule type" value="Genomic_DNA"/>
</dbReference>